<dbReference type="EMBL" id="JBFXLU010000156">
    <property type="protein sequence ID" value="KAL2837694.1"/>
    <property type="molecule type" value="Genomic_DNA"/>
</dbReference>
<comment type="caution">
    <text evidence="1">The sequence shown here is derived from an EMBL/GenBank/DDBJ whole genome shotgun (WGS) entry which is preliminary data.</text>
</comment>
<organism evidence="1 2">
    <name type="scientific">Aspergillus pseudoustus</name>
    <dbReference type="NCBI Taxonomy" id="1810923"/>
    <lineage>
        <taxon>Eukaryota</taxon>
        <taxon>Fungi</taxon>
        <taxon>Dikarya</taxon>
        <taxon>Ascomycota</taxon>
        <taxon>Pezizomycotina</taxon>
        <taxon>Eurotiomycetes</taxon>
        <taxon>Eurotiomycetidae</taxon>
        <taxon>Eurotiales</taxon>
        <taxon>Aspergillaceae</taxon>
        <taxon>Aspergillus</taxon>
        <taxon>Aspergillus subgen. Nidulantes</taxon>
    </lineage>
</organism>
<dbReference type="Proteomes" id="UP001610446">
    <property type="component" value="Unassembled WGS sequence"/>
</dbReference>
<dbReference type="PANTHER" id="PTHR40619:SF3">
    <property type="entry name" value="FUNGAL STAND N-TERMINAL GOODBYE DOMAIN-CONTAINING PROTEIN"/>
    <property type="match status" value="1"/>
</dbReference>
<evidence type="ECO:0000313" key="2">
    <source>
        <dbReference type="Proteomes" id="UP001610446"/>
    </source>
</evidence>
<keyword evidence="2" id="KW-1185">Reference proteome</keyword>
<reference evidence="1 2" key="1">
    <citation type="submission" date="2024-07" db="EMBL/GenBank/DDBJ databases">
        <title>Section-level genome sequencing and comparative genomics of Aspergillus sections Usti and Cavernicolus.</title>
        <authorList>
            <consortium name="Lawrence Berkeley National Laboratory"/>
            <person name="Nybo J.L."/>
            <person name="Vesth T.C."/>
            <person name="Theobald S."/>
            <person name="Frisvad J.C."/>
            <person name="Larsen T.O."/>
            <person name="Kjaerboelling I."/>
            <person name="Rothschild-Mancinelli K."/>
            <person name="Lyhne E.K."/>
            <person name="Kogle M.E."/>
            <person name="Barry K."/>
            <person name="Clum A."/>
            <person name="Na H."/>
            <person name="Ledsgaard L."/>
            <person name="Lin J."/>
            <person name="Lipzen A."/>
            <person name="Kuo A."/>
            <person name="Riley R."/>
            <person name="Mondo S."/>
            <person name="Labutti K."/>
            <person name="Haridas S."/>
            <person name="Pangalinan J."/>
            <person name="Salamov A.A."/>
            <person name="Simmons B.A."/>
            <person name="Magnuson J.K."/>
            <person name="Chen J."/>
            <person name="Drula E."/>
            <person name="Henrissat B."/>
            <person name="Wiebenga A."/>
            <person name="Lubbers R.J."/>
            <person name="Gomes A.C."/>
            <person name="Makela M.R."/>
            <person name="Stajich J."/>
            <person name="Grigoriev I.V."/>
            <person name="Mortensen U.H."/>
            <person name="De Vries R.P."/>
            <person name="Baker S.E."/>
            <person name="Andersen M.R."/>
        </authorList>
    </citation>
    <scope>NUCLEOTIDE SEQUENCE [LARGE SCALE GENOMIC DNA]</scope>
    <source>
        <strain evidence="1 2">CBS 123904</strain>
    </source>
</reference>
<name>A0ABR4JCF9_9EURO</name>
<accession>A0ABR4JCF9</accession>
<evidence type="ECO:0008006" key="3">
    <source>
        <dbReference type="Google" id="ProtNLM"/>
    </source>
</evidence>
<dbReference type="PANTHER" id="PTHR40619">
    <property type="entry name" value="FUNGAL STAND N-TERMINAL GOODBYE DOMAIN-CONTAINING PROTEIN"/>
    <property type="match status" value="1"/>
</dbReference>
<proteinExistence type="predicted"/>
<gene>
    <name evidence="1" type="ORF">BJY01DRAFT_237764</name>
</gene>
<protein>
    <recommendedName>
        <fullName evidence="3">Fungal STAND N-terminal Goodbye domain-containing protein</fullName>
    </recommendedName>
</protein>
<sequence>MASVDNSMPQISGQPPTIDFIDNRLPKHHMMFQNPPIHYEPSHDRYVANKDPANPMASGGGNIPHKPLYPFDPYDLPPRPADTDIKAMTFWTWLFPLAMADLTSKVIQPNTKTAYRIRNKPDWESVYEILEAARGEYCAEDGKRKLFRKVRRRAADGVAPVVEAAHTVCTLAPNSPFSTPVLGAVVIILDALKTTADVRQQALTGFEGLAHLFSDVELFLGTFHGDENILRASIELTVSTLGAIEQAIYFFTTHGLLRGGKALFTGSQYGQELQQGLAEIKTRSQDLMTEAAKSHIHNFHLCTAVHLTLDGVNSIKDLLSEHLRERDTEIAKIRLQLHWQNSQLQLQNEHITYLESRAPSPIPVLRTPIVDTYVSQQALRRMLDTSDIHLNDIIVVTDTKSRLPAKERAQAEQIVTKSAFRQWIILPVSAKLLVHWDLSTSKTRSGVSPLSGVCATMSQALAAQPRFISLLWFAGRQVERISAGEDVGENFMLRSLIDQLLRQFDFDMRFFQHSIDPSCPKSDLLILFEWLIRQLPQTETLCCVIDGVAQLEREEYEAESLPVFSKLVQLVNDPSVAAAIKLLLTSTPATTVVRAAFEDEGLILNVNAFPRQSLPSNEERLIREVGATVSAGE</sequence>
<evidence type="ECO:0000313" key="1">
    <source>
        <dbReference type="EMBL" id="KAL2837694.1"/>
    </source>
</evidence>